<evidence type="ECO:0000256" key="1">
    <source>
        <dbReference type="SAM" id="MobiDB-lite"/>
    </source>
</evidence>
<reference evidence="3" key="1">
    <citation type="journal article" date="2012" name="Nat. Genet.">
        <title>Lifestyle transitions in plant pathogenic Colletotrichum fungi deciphered by genome and transcriptome analyses.</title>
        <authorList>
            <person name="O'Connell R.J."/>
            <person name="Thon M.R."/>
            <person name="Hacquard S."/>
            <person name="Amyotte S.G."/>
            <person name="Kleemann J."/>
            <person name="Torres M.F."/>
            <person name="Damm U."/>
            <person name="Buiate E.A."/>
            <person name="Epstein L."/>
            <person name="Alkan N."/>
            <person name="Altmueller J."/>
            <person name="Alvarado-Balderrama L."/>
            <person name="Bauser C.A."/>
            <person name="Becker C."/>
            <person name="Birren B.W."/>
            <person name="Chen Z."/>
            <person name="Choi J."/>
            <person name="Crouch J.A."/>
            <person name="Duvick J.P."/>
            <person name="Farman M.A."/>
            <person name="Gan P."/>
            <person name="Heiman D."/>
            <person name="Henrissat B."/>
            <person name="Howard R.J."/>
            <person name="Kabbage M."/>
            <person name="Koch C."/>
            <person name="Kracher B."/>
            <person name="Kubo Y."/>
            <person name="Law A.D."/>
            <person name="Lebrun M.-H."/>
            <person name="Lee Y.-H."/>
            <person name="Miyara I."/>
            <person name="Moore N."/>
            <person name="Neumann U."/>
            <person name="Nordstroem K."/>
            <person name="Panaccione D.G."/>
            <person name="Panstruga R."/>
            <person name="Place M."/>
            <person name="Proctor R.H."/>
            <person name="Prusky D."/>
            <person name="Rech G."/>
            <person name="Reinhardt R."/>
            <person name="Rollins J.A."/>
            <person name="Rounsley S."/>
            <person name="Schardl C.L."/>
            <person name="Schwartz D.C."/>
            <person name="Shenoy N."/>
            <person name="Shirasu K."/>
            <person name="Sikhakolli U.R."/>
            <person name="Stueber K."/>
            <person name="Sukno S.A."/>
            <person name="Sweigard J.A."/>
            <person name="Takano Y."/>
            <person name="Takahara H."/>
            <person name="Trail F."/>
            <person name="van der Does H.C."/>
            <person name="Voll L.M."/>
            <person name="Will I."/>
            <person name="Young S."/>
            <person name="Zeng Q."/>
            <person name="Zhang J."/>
            <person name="Zhou S."/>
            <person name="Dickman M.B."/>
            <person name="Schulze-Lefert P."/>
            <person name="Ver Loren van Themaat E."/>
            <person name="Ma L.-J."/>
            <person name="Vaillancourt L.J."/>
        </authorList>
    </citation>
    <scope>NUCLEOTIDE SEQUENCE [LARGE SCALE GENOMIC DNA]</scope>
    <source>
        <strain evidence="3">M1.001 / M2 / FGSC 10212</strain>
    </source>
</reference>
<feature type="region of interest" description="Disordered" evidence="1">
    <location>
        <begin position="183"/>
        <end position="221"/>
    </location>
</feature>
<keyword evidence="3" id="KW-1185">Reference proteome</keyword>
<proteinExistence type="predicted"/>
<protein>
    <submittedName>
        <fullName evidence="2">Uncharacterized protein</fullName>
    </submittedName>
</protein>
<accession>E3QYE2</accession>
<dbReference type="EMBL" id="GG697402">
    <property type="protein sequence ID" value="EFQ35880.1"/>
    <property type="molecule type" value="Genomic_DNA"/>
</dbReference>
<dbReference type="GeneID" id="24416436"/>
<dbReference type="HOGENOM" id="CLU_1120099_0_0_1"/>
<dbReference type="VEuPathDB" id="FungiDB:GLRG_11071"/>
<dbReference type="RefSeq" id="XP_008099900.1">
    <property type="nucleotide sequence ID" value="XM_008101709.1"/>
</dbReference>
<dbReference type="Proteomes" id="UP000008782">
    <property type="component" value="Unassembled WGS sequence"/>
</dbReference>
<organism evidence="3">
    <name type="scientific">Colletotrichum graminicola (strain M1.001 / M2 / FGSC 10212)</name>
    <name type="common">Maize anthracnose fungus</name>
    <name type="synonym">Glomerella graminicola</name>
    <dbReference type="NCBI Taxonomy" id="645133"/>
    <lineage>
        <taxon>Eukaryota</taxon>
        <taxon>Fungi</taxon>
        <taxon>Dikarya</taxon>
        <taxon>Ascomycota</taxon>
        <taxon>Pezizomycotina</taxon>
        <taxon>Sordariomycetes</taxon>
        <taxon>Hypocreomycetidae</taxon>
        <taxon>Glomerellales</taxon>
        <taxon>Glomerellaceae</taxon>
        <taxon>Colletotrichum</taxon>
        <taxon>Colletotrichum graminicola species complex</taxon>
    </lineage>
</organism>
<dbReference type="AlphaFoldDB" id="E3QYE2"/>
<gene>
    <name evidence="2" type="ORF">GLRG_11071</name>
</gene>
<sequence length="248" mass="28052">MDTTKDPIRSGRKKAPLMKTSNSLLDEINVAGHIELLSLTINDLKTTQDYAASIPDISAELESEIMTKRAKLISMSQKLRSLPIQRTQSIQRPDSLEFKRLERNIAFMIKEKELHLKNEDETEPFDPTKHDWEKTKTEMDQFATDLKQAIEENFIGTAIRFEDWENDDCDMNDFCDAFEAGMQAQEQKHSPSGSIEDQSECEAGSGDSGGTGEDKDPMEMINAGNDVHTHRFLVKYSALSVSILCRCL</sequence>
<evidence type="ECO:0000313" key="2">
    <source>
        <dbReference type="EMBL" id="EFQ35880.1"/>
    </source>
</evidence>
<name>E3QYE2_COLGM</name>
<evidence type="ECO:0000313" key="3">
    <source>
        <dbReference type="Proteomes" id="UP000008782"/>
    </source>
</evidence>